<keyword evidence="2" id="KW-0808">Transferase</keyword>
<organism evidence="7 8">
    <name type="scientific">Potamilus streckersoni</name>
    <dbReference type="NCBI Taxonomy" id="2493646"/>
    <lineage>
        <taxon>Eukaryota</taxon>
        <taxon>Metazoa</taxon>
        <taxon>Spiralia</taxon>
        <taxon>Lophotrochozoa</taxon>
        <taxon>Mollusca</taxon>
        <taxon>Bivalvia</taxon>
        <taxon>Autobranchia</taxon>
        <taxon>Heteroconchia</taxon>
        <taxon>Palaeoheterodonta</taxon>
        <taxon>Unionida</taxon>
        <taxon>Unionoidea</taxon>
        <taxon>Unionidae</taxon>
        <taxon>Ambleminae</taxon>
        <taxon>Lampsilini</taxon>
        <taxon>Potamilus</taxon>
    </lineage>
</organism>
<dbReference type="PROSITE" id="PS00108">
    <property type="entry name" value="PROTEIN_KINASE_ST"/>
    <property type="match status" value="1"/>
</dbReference>
<dbReference type="InterPro" id="IPR011009">
    <property type="entry name" value="Kinase-like_dom_sf"/>
</dbReference>
<gene>
    <name evidence="7" type="ORF">CHS0354_012824</name>
</gene>
<dbReference type="PANTHER" id="PTHR24353">
    <property type="entry name" value="CYCLIC NUCLEOTIDE-DEPENDENT PROTEIN KINASE"/>
    <property type="match status" value="1"/>
</dbReference>
<keyword evidence="5" id="KW-0067">ATP-binding</keyword>
<reference evidence="7" key="1">
    <citation type="journal article" date="2021" name="Genome Biol. Evol.">
        <title>A High-Quality Reference Genome for a Parasitic Bivalve with Doubly Uniparental Inheritance (Bivalvia: Unionida).</title>
        <authorList>
            <person name="Smith C.H."/>
        </authorList>
    </citation>
    <scope>NUCLEOTIDE SEQUENCE</scope>
    <source>
        <strain evidence="7">CHS0354</strain>
    </source>
</reference>
<reference evidence="7" key="3">
    <citation type="submission" date="2023-05" db="EMBL/GenBank/DDBJ databases">
        <authorList>
            <person name="Smith C.H."/>
        </authorList>
    </citation>
    <scope>NUCLEOTIDE SEQUENCE</scope>
    <source>
        <strain evidence="7">CHS0354</strain>
        <tissue evidence="7">Mantle</tissue>
    </source>
</reference>
<evidence type="ECO:0000259" key="6">
    <source>
        <dbReference type="PROSITE" id="PS50011"/>
    </source>
</evidence>
<reference evidence="7" key="2">
    <citation type="journal article" date="2021" name="Genome Biol. Evol.">
        <title>Developing a high-quality reference genome for a parasitic bivalve with doubly uniparental inheritance (Bivalvia: Unionida).</title>
        <authorList>
            <person name="Smith C.H."/>
        </authorList>
    </citation>
    <scope>NUCLEOTIDE SEQUENCE</scope>
    <source>
        <strain evidence="7">CHS0354</strain>
        <tissue evidence="7">Mantle</tissue>
    </source>
</reference>
<dbReference type="SUPFAM" id="SSF56112">
    <property type="entry name" value="Protein kinase-like (PK-like)"/>
    <property type="match status" value="1"/>
</dbReference>
<evidence type="ECO:0000313" key="8">
    <source>
        <dbReference type="Proteomes" id="UP001195483"/>
    </source>
</evidence>
<dbReference type="Gene3D" id="1.10.510.10">
    <property type="entry name" value="Transferase(Phosphotransferase) domain 1"/>
    <property type="match status" value="1"/>
</dbReference>
<evidence type="ECO:0000256" key="1">
    <source>
        <dbReference type="ARBA" id="ARBA00022527"/>
    </source>
</evidence>
<evidence type="ECO:0000256" key="3">
    <source>
        <dbReference type="ARBA" id="ARBA00022741"/>
    </source>
</evidence>
<dbReference type="EMBL" id="JAEAOA010000772">
    <property type="protein sequence ID" value="KAK3599216.1"/>
    <property type="molecule type" value="Genomic_DNA"/>
</dbReference>
<dbReference type="GO" id="GO:0005524">
    <property type="term" value="F:ATP binding"/>
    <property type="evidence" value="ECO:0007669"/>
    <property type="project" value="UniProtKB-KW"/>
</dbReference>
<dbReference type="GO" id="GO:0004674">
    <property type="term" value="F:protein serine/threonine kinase activity"/>
    <property type="evidence" value="ECO:0007669"/>
    <property type="project" value="UniProtKB-KW"/>
</dbReference>
<feature type="domain" description="Protein kinase" evidence="6">
    <location>
        <begin position="9"/>
        <end position="150"/>
    </location>
</feature>
<evidence type="ECO:0000256" key="2">
    <source>
        <dbReference type="ARBA" id="ARBA00022679"/>
    </source>
</evidence>
<dbReference type="Pfam" id="PF00069">
    <property type="entry name" value="Pkinase"/>
    <property type="match status" value="1"/>
</dbReference>
<keyword evidence="3" id="KW-0547">Nucleotide-binding</keyword>
<comment type="caution">
    <text evidence="7">The sequence shown here is derived from an EMBL/GenBank/DDBJ whole genome shotgun (WGS) entry which is preliminary data.</text>
</comment>
<dbReference type="PANTHER" id="PTHR24353:SF147">
    <property type="entry name" value="CGMP-DEPENDENT SERINE_THREONIN PROTEIN KINASE-RELATED"/>
    <property type="match status" value="1"/>
</dbReference>
<accession>A0AAE0SWH9</accession>
<keyword evidence="4" id="KW-0418">Kinase</keyword>
<keyword evidence="1" id="KW-0723">Serine/threonine-protein kinase</keyword>
<protein>
    <recommendedName>
        <fullName evidence="6">Protein kinase domain-containing protein</fullName>
    </recommendedName>
</protein>
<proteinExistence type="predicted"/>
<sequence length="150" mass="17259">MAKLKLQDLCIVTRLGFGGYGKVQENNNSGETYALKILSKQKIIASRQQEQILSEKNFMVELRSDFIIRLHKTFKADEYLYLLMEPCFGGELFTLLYEEKNLSHTAAKFYTACIVETFRFMHSKGIVHRDLKPDNVLLDSKGYAKLPPIC</sequence>
<dbReference type="Gene3D" id="3.30.200.20">
    <property type="entry name" value="Phosphorylase Kinase, domain 1"/>
    <property type="match status" value="1"/>
</dbReference>
<evidence type="ECO:0000256" key="4">
    <source>
        <dbReference type="ARBA" id="ARBA00022777"/>
    </source>
</evidence>
<dbReference type="SMART" id="SM00220">
    <property type="entry name" value="S_TKc"/>
    <property type="match status" value="1"/>
</dbReference>
<dbReference type="InterPro" id="IPR008271">
    <property type="entry name" value="Ser/Thr_kinase_AS"/>
</dbReference>
<evidence type="ECO:0000256" key="5">
    <source>
        <dbReference type="ARBA" id="ARBA00022840"/>
    </source>
</evidence>
<name>A0AAE0SWH9_9BIVA</name>
<dbReference type="Proteomes" id="UP001195483">
    <property type="component" value="Unassembled WGS sequence"/>
</dbReference>
<evidence type="ECO:0000313" key="7">
    <source>
        <dbReference type="EMBL" id="KAK3599216.1"/>
    </source>
</evidence>
<dbReference type="InterPro" id="IPR000719">
    <property type="entry name" value="Prot_kinase_dom"/>
</dbReference>
<keyword evidence="8" id="KW-1185">Reference proteome</keyword>
<dbReference type="PROSITE" id="PS50011">
    <property type="entry name" value="PROTEIN_KINASE_DOM"/>
    <property type="match status" value="1"/>
</dbReference>
<dbReference type="AlphaFoldDB" id="A0AAE0SWH9"/>